<comment type="caution">
    <text evidence="4">The sequence shown here is derived from an EMBL/GenBank/DDBJ whole genome shotgun (WGS) entry which is preliminary data.</text>
</comment>
<keyword evidence="1" id="KW-1133">Transmembrane helix</keyword>
<dbReference type="Pfam" id="PF11797">
    <property type="entry name" value="WxLIP_HBD"/>
    <property type="match status" value="1"/>
</dbReference>
<evidence type="ECO:0000313" key="5">
    <source>
        <dbReference type="Proteomes" id="UP001194632"/>
    </source>
</evidence>
<gene>
    <name evidence="4" type="ORF">ITQ90_10050</name>
</gene>
<organism evidence="4 5">
    <name type="scientific">Pediococcus pentosaceus</name>
    <dbReference type="NCBI Taxonomy" id="1255"/>
    <lineage>
        <taxon>Bacteria</taxon>
        <taxon>Bacillati</taxon>
        <taxon>Bacillota</taxon>
        <taxon>Bacilli</taxon>
        <taxon>Lactobacillales</taxon>
        <taxon>Lactobacillaceae</taxon>
        <taxon>Pediococcus</taxon>
    </lineage>
</organism>
<keyword evidence="1" id="KW-0812">Transmembrane</keyword>
<accession>A0AB73HHP8</accession>
<sequence length="352" mass="39296">MRHLSINNQHIKSRLLSIVLIYIMTLLLTLIFPNSINASGKVNNQVTFNAEAILPKNQHSEVSYYDLRVRPGATQKLFIRLRNLTNAKQTIMVKTNNAITNQNGAIDYSKSNAPLLGGPTFKQLILGPQTVLLKPKEVRRVSFQLKIPPKGFKGTVLGGFYCYTKPVKAATSASGLSLTNNFAYTIGAKLECASSKIQPKLSLIKATPGLDNGYLSIFATLQNAAPVLLSKLDMRATVTKKNHHEILKRTHKKISIAPRTRFRLPISWNDEPLKSGRYVLTVDLSSSTGKKWQLIQEFKITGDDAKLNQKAVELKKTDNKLFYLIIGLLVGIIVILSGYIYYVKQKNNKTEK</sequence>
<dbReference type="Pfam" id="PF06030">
    <property type="entry name" value="WxLIP_PGBD"/>
    <property type="match status" value="1"/>
</dbReference>
<evidence type="ECO:0000313" key="4">
    <source>
        <dbReference type="EMBL" id="MBF7115781.1"/>
    </source>
</evidence>
<keyword evidence="1" id="KW-0472">Membrane</keyword>
<protein>
    <submittedName>
        <fullName evidence="4">DUF916 and DUF3324 domain-containing protein</fullName>
    </submittedName>
</protein>
<reference evidence="4" key="1">
    <citation type="submission" date="2020-11" db="EMBL/GenBank/DDBJ databases">
        <title>Antibiotic susceptibility profiles of Pediococcus pentosaceus from various origins and their implications for the safety assessment of strains with food-technology applications.</title>
        <authorList>
            <person name="Shani N."/>
            <person name="Oberhaensli S."/>
            <person name="Arias E."/>
        </authorList>
    </citation>
    <scope>NUCLEOTIDE SEQUENCE</scope>
    <source>
        <strain evidence="4">FAM 24207</strain>
    </source>
</reference>
<dbReference type="InterPro" id="IPR021759">
    <property type="entry name" value="WxLIP_HBD"/>
</dbReference>
<dbReference type="EMBL" id="JADOFP010000012">
    <property type="protein sequence ID" value="MBF7115781.1"/>
    <property type="molecule type" value="Genomic_DNA"/>
</dbReference>
<name>A0AB73HHP8_PEDPE</name>
<feature type="domain" description="WxL Interacting Protein host binding" evidence="3">
    <location>
        <begin position="174"/>
        <end position="308"/>
    </location>
</feature>
<feature type="transmembrane region" description="Helical" evidence="1">
    <location>
        <begin position="12"/>
        <end position="32"/>
    </location>
</feature>
<dbReference type="AlphaFoldDB" id="A0AB73HHP8"/>
<evidence type="ECO:0000256" key="1">
    <source>
        <dbReference type="SAM" id="Phobius"/>
    </source>
</evidence>
<dbReference type="InterPro" id="IPR010317">
    <property type="entry name" value="WxLIP_PGBD"/>
</dbReference>
<evidence type="ECO:0000259" key="2">
    <source>
        <dbReference type="Pfam" id="PF06030"/>
    </source>
</evidence>
<proteinExistence type="predicted"/>
<evidence type="ECO:0000259" key="3">
    <source>
        <dbReference type="Pfam" id="PF11797"/>
    </source>
</evidence>
<dbReference type="Proteomes" id="UP001194632">
    <property type="component" value="Unassembled WGS sequence"/>
</dbReference>
<feature type="transmembrane region" description="Helical" evidence="1">
    <location>
        <begin position="321"/>
        <end position="342"/>
    </location>
</feature>
<dbReference type="RefSeq" id="WP_195750077.1">
    <property type="nucleotide sequence ID" value="NZ_JADOFP010000012.1"/>
</dbReference>
<feature type="domain" description="WxL Interacting Protein peptidoglycan binding" evidence="2">
    <location>
        <begin position="48"/>
        <end position="162"/>
    </location>
</feature>